<organism evidence="1 2">
    <name type="scientific">Candidatus Venteria ishoeyi</name>
    <dbReference type="NCBI Taxonomy" id="1899563"/>
    <lineage>
        <taxon>Bacteria</taxon>
        <taxon>Pseudomonadati</taxon>
        <taxon>Pseudomonadota</taxon>
        <taxon>Gammaproteobacteria</taxon>
        <taxon>Thiotrichales</taxon>
        <taxon>Thiotrichaceae</taxon>
        <taxon>Venteria</taxon>
    </lineage>
</organism>
<gene>
    <name evidence="1" type="ORF">MBHS_00156</name>
</gene>
<name>A0A1H6F2G4_9GAMM</name>
<sequence length="50" mass="5435">MKNSVSVGMDYSPFAKAISDPVLLTRIISQAVLGLPNRSAILFLFLRLGN</sequence>
<evidence type="ECO:0000313" key="2">
    <source>
        <dbReference type="Proteomes" id="UP000236724"/>
    </source>
</evidence>
<dbReference type="Proteomes" id="UP000236724">
    <property type="component" value="Unassembled WGS sequence"/>
</dbReference>
<proteinExistence type="predicted"/>
<keyword evidence="2" id="KW-1185">Reference proteome</keyword>
<evidence type="ECO:0000313" key="1">
    <source>
        <dbReference type="EMBL" id="SEH04310.1"/>
    </source>
</evidence>
<accession>A0A1H6F2G4</accession>
<dbReference type="EMBL" id="FMSV02000039">
    <property type="protein sequence ID" value="SEH04310.1"/>
    <property type="molecule type" value="Genomic_DNA"/>
</dbReference>
<dbReference type="AlphaFoldDB" id="A0A1H6F2G4"/>
<protein>
    <submittedName>
        <fullName evidence="1">Uncharacterized protein</fullName>
    </submittedName>
</protein>
<reference evidence="1 2" key="1">
    <citation type="submission" date="2016-10" db="EMBL/GenBank/DDBJ databases">
        <authorList>
            <person name="de Groot N.N."/>
        </authorList>
    </citation>
    <scope>NUCLEOTIDE SEQUENCE [LARGE SCALE GENOMIC DNA]</scope>
    <source>
        <strain evidence="1">MBHS1</strain>
    </source>
</reference>